<protein>
    <submittedName>
        <fullName evidence="2">Uncharacterized protein</fullName>
    </submittedName>
</protein>
<organism evidence="2 3">
    <name type="scientific">Ceriporiopsis subvermispora (strain B)</name>
    <name type="common">White-rot fungus</name>
    <name type="synonym">Gelatoporia subvermispora</name>
    <dbReference type="NCBI Taxonomy" id="914234"/>
    <lineage>
        <taxon>Eukaryota</taxon>
        <taxon>Fungi</taxon>
        <taxon>Dikarya</taxon>
        <taxon>Basidiomycota</taxon>
        <taxon>Agaricomycotina</taxon>
        <taxon>Agaricomycetes</taxon>
        <taxon>Polyporales</taxon>
        <taxon>Gelatoporiaceae</taxon>
        <taxon>Gelatoporia</taxon>
    </lineage>
</organism>
<keyword evidence="3" id="KW-1185">Reference proteome</keyword>
<dbReference type="Proteomes" id="UP000016930">
    <property type="component" value="Unassembled WGS sequence"/>
</dbReference>
<sequence>MARADSSGGIFGCTALRERPHSQRAAAPHNWLQLVLRTPPRRHAPAAPPRPSQAPCGPGDTPSLRVSPPPSTHGHTPRNPSCAQFLRLSQSKNSPLTSAPSSCTVFPLPRPRMPRTPALDISATIALPSWPHSDIVNANVRSSAFNCSAGILLAPRHALPTFATPIARVRCTYAPLTCSPRESLASPPIAASHRV</sequence>
<evidence type="ECO:0000313" key="2">
    <source>
        <dbReference type="EMBL" id="EMD41621.1"/>
    </source>
</evidence>
<dbReference type="EMBL" id="KB445791">
    <property type="protein sequence ID" value="EMD41621.1"/>
    <property type="molecule type" value="Genomic_DNA"/>
</dbReference>
<gene>
    <name evidence="2" type="ORF">CERSUDRAFT_90194</name>
</gene>
<dbReference type="HOGENOM" id="CLU_1396138_0_0_1"/>
<proteinExistence type="predicted"/>
<accession>M2RRU6</accession>
<evidence type="ECO:0000313" key="3">
    <source>
        <dbReference type="Proteomes" id="UP000016930"/>
    </source>
</evidence>
<feature type="region of interest" description="Disordered" evidence="1">
    <location>
        <begin position="38"/>
        <end position="81"/>
    </location>
</feature>
<dbReference type="AlphaFoldDB" id="M2RRU6"/>
<reference evidence="2 3" key="1">
    <citation type="journal article" date="2012" name="Proc. Natl. Acad. Sci. U.S.A.">
        <title>Comparative genomics of Ceriporiopsis subvermispora and Phanerochaete chrysosporium provide insight into selective ligninolysis.</title>
        <authorList>
            <person name="Fernandez-Fueyo E."/>
            <person name="Ruiz-Duenas F.J."/>
            <person name="Ferreira P."/>
            <person name="Floudas D."/>
            <person name="Hibbett D.S."/>
            <person name="Canessa P."/>
            <person name="Larrondo L.F."/>
            <person name="James T.Y."/>
            <person name="Seelenfreund D."/>
            <person name="Lobos S."/>
            <person name="Polanco R."/>
            <person name="Tello M."/>
            <person name="Honda Y."/>
            <person name="Watanabe T."/>
            <person name="Watanabe T."/>
            <person name="Ryu J.S."/>
            <person name="Kubicek C.P."/>
            <person name="Schmoll M."/>
            <person name="Gaskell J."/>
            <person name="Hammel K.E."/>
            <person name="St John F.J."/>
            <person name="Vanden Wymelenberg A."/>
            <person name="Sabat G."/>
            <person name="Splinter BonDurant S."/>
            <person name="Syed K."/>
            <person name="Yadav J.S."/>
            <person name="Doddapaneni H."/>
            <person name="Subramanian V."/>
            <person name="Lavin J.L."/>
            <person name="Oguiza J.A."/>
            <person name="Perez G."/>
            <person name="Pisabarro A.G."/>
            <person name="Ramirez L."/>
            <person name="Santoyo F."/>
            <person name="Master E."/>
            <person name="Coutinho P.M."/>
            <person name="Henrissat B."/>
            <person name="Lombard V."/>
            <person name="Magnuson J.K."/>
            <person name="Kuees U."/>
            <person name="Hori C."/>
            <person name="Igarashi K."/>
            <person name="Samejima M."/>
            <person name="Held B.W."/>
            <person name="Barry K.W."/>
            <person name="LaButti K.M."/>
            <person name="Lapidus A."/>
            <person name="Lindquist E.A."/>
            <person name="Lucas S.M."/>
            <person name="Riley R."/>
            <person name="Salamov A.A."/>
            <person name="Hoffmeister D."/>
            <person name="Schwenk D."/>
            <person name="Hadar Y."/>
            <person name="Yarden O."/>
            <person name="de Vries R.P."/>
            <person name="Wiebenga A."/>
            <person name="Stenlid J."/>
            <person name="Eastwood D."/>
            <person name="Grigoriev I.V."/>
            <person name="Berka R.M."/>
            <person name="Blanchette R.A."/>
            <person name="Kersten P."/>
            <person name="Martinez A.T."/>
            <person name="Vicuna R."/>
            <person name="Cullen D."/>
        </authorList>
    </citation>
    <scope>NUCLEOTIDE SEQUENCE [LARGE SCALE GENOMIC DNA]</scope>
    <source>
        <strain evidence="2 3">B</strain>
    </source>
</reference>
<name>M2RRU6_CERS8</name>
<evidence type="ECO:0000256" key="1">
    <source>
        <dbReference type="SAM" id="MobiDB-lite"/>
    </source>
</evidence>